<organism evidence="2 3">
    <name type="scientific">Corynebacterium amycolatum</name>
    <dbReference type="NCBI Taxonomy" id="43765"/>
    <lineage>
        <taxon>Bacteria</taxon>
        <taxon>Bacillati</taxon>
        <taxon>Actinomycetota</taxon>
        <taxon>Actinomycetes</taxon>
        <taxon>Mycobacteriales</taxon>
        <taxon>Corynebacteriaceae</taxon>
        <taxon>Corynebacterium</taxon>
    </lineage>
</organism>
<keyword evidence="1" id="KW-1133">Transmembrane helix</keyword>
<dbReference type="PANTHER" id="PTHR40765">
    <property type="entry name" value="ESX-2 SECRETION SYSTEM ATPASE ECCB2"/>
    <property type="match status" value="1"/>
</dbReference>
<accession>A0AAW9SYN5</accession>
<feature type="transmembrane region" description="Helical" evidence="1">
    <location>
        <begin position="43"/>
        <end position="64"/>
    </location>
</feature>
<dbReference type="EMBL" id="JASOOY020000020">
    <property type="protein sequence ID" value="MEO3717211.1"/>
    <property type="molecule type" value="Genomic_DNA"/>
</dbReference>
<evidence type="ECO:0000256" key="1">
    <source>
        <dbReference type="SAM" id="Phobius"/>
    </source>
</evidence>
<dbReference type="PANTHER" id="PTHR40765:SF2">
    <property type="entry name" value="ESX-2 SECRETION SYSTEM ATPASE ECCB2"/>
    <property type="match status" value="1"/>
</dbReference>
<reference evidence="2" key="2">
    <citation type="submission" date="2024-05" db="EMBL/GenBank/DDBJ databases">
        <authorList>
            <person name="Wolfe A."/>
        </authorList>
    </citation>
    <scope>NUCLEOTIDE SEQUENCE</scope>
    <source>
        <strain evidence="2">UMB1064</strain>
    </source>
</reference>
<comment type="caution">
    <text evidence="2">The sequence shown here is derived from an EMBL/GenBank/DDBJ whole genome shotgun (WGS) entry which is preliminary data.</text>
</comment>
<keyword evidence="1" id="KW-0472">Membrane</keyword>
<proteinExistence type="predicted"/>
<dbReference type="InterPro" id="IPR007795">
    <property type="entry name" value="T7SS_EccB"/>
</dbReference>
<name>A0AAW9SYN5_CORAY</name>
<dbReference type="Gene3D" id="3.30.2390.20">
    <property type="entry name" value="Type VII secretion system EccB, repeat 1 domain"/>
    <property type="match status" value="1"/>
</dbReference>
<dbReference type="InterPro" id="IPR044857">
    <property type="entry name" value="T7SS_EccB_R1"/>
</dbReference>
<sequence length="480" mass="50160">MPRTPTTPSQVSGHRFLIRRIEHALVRADSRMLHDPLRTRTRALFIGCALVVLLAAGTAVLSLVRPQGGSSSNEQLIVVSGSEGLHVRVNGRLHPVANLASARLILGNPAEPKRVRSSELDKEDISFAVGIEGAPAVPAAPAGSGASGAAKRGSAGAPELALSLCERTVQDLGQPWIVAESLARLEEVRAEPQQLTRTHSDSAVVADGQNLWLITQGYRSRLDVNHPEHAAVSRALGLERAAVRPVSPALLRTIPEVPILAAPAIPNRGAPTHFAAPFDTVGNVVEVGQRRVIVLDDGAAILSPVLGELLAAHSPVLQASEGQLAAVPVANAPVVPGLPEKPLTFADADGWLCTGRIAGRPQALVQWSQHAPEGRHVDYPHADGSGVAVDGFVDGRSRERSSIAVSVNGAVHVISPEGMRFAVHDRTTLAALGFNASTNADSGGTRPVDWEVLAALRGGPELSKQAALGPLSGTREQPGT</sequence>
<dbReference type="GO" id="GO:0005576">
    <property type="term" value="C:extracellular region"/>
    <property type="evidence" value="ECO:0007669"/>
    <property type="project" value="TreeGrafter"/>
</dbReference>
<dbReference type="AlphaFoldDB" id="A0AAW9SYN5"/>
<protein>
    <submittedName>
        <fullName evidence="2">Type VII secretion protein EccB</fullName>
    </submittedName>
</protein>
<gene>
    <name evidence="2" type="primary">eccB</name>
    <name evidence="2" type="ORF">QP460_006385</name>
</gene>
<reference evidence="2" key="1">
    <citation type="submission" date="2023-05" db="EMBL/GenBank/DDBJ databases">
        <authorList>
            <person name="Du J."/>
        </authorList>
    </citation>
    <scope>NUCLEOTIDE SEQUENCE</scope>
    <source>
        <strain evidence="2">UMB1064</strain>
    </source>
</reference>
<dbReference type="Proteomes" id="UP001223646">
    <property type="component" value="Unassembled WGS sequence"/>
</dbReference>
<dbReference type="Pfam" id="PF05108">
    <property type="entry name" value="T7SS_ESX1_EccB"/>
    <property type="match status" value="1"/>
</dbReference>
<evidence type="ECO:0000313" key="2">
    <source>
        <dbReference type="EMBL" id="MEO3717211.1"/>
    </source>
</evidence>
<evidence type="ECO:0000313" key="3">
    <source>
        <dbReference type="Proteomes" id="UP001223646"/>
    </source>
</evidence>
<keyword evidence="1" id="KW-0812">Transmembrane</keyword>
<dbReference type="NCBIfam" id="TIGR03919">
    <property type="entry name" value="T7SS_EccB"/>
    <property type="match status" value="1"/>
</dbReference>
<dbReference type="RefSeq" id="WP_284825754.1">
    <property type="nucleotide sequence ID" value="NZ_JASOOY020000020.1"/>
</dbReference>